<keyword evidence="2" id="KW-1185">Reference proteome</keyword>
<proteinExistence type="predicted"/>
<accession>A0A7E4ZY72</accession>
<dbReference type="WBParaSite" id="Pan_g2573.t1">
    <property type="protein sequence ID" value="Pan_g2573.t1"/>
    <property type="gene ID" value="Pan_g2573"/>
</dbReference>
<reference evidence="3" key="2">
    <citation type="submission" date="2020-10" db="UniProtKB">
        <authorList>
            <consortium name="WormBaseParasite"/>
        </authorList>
    </citation>
    <scope>IDENTIFICATION</scope>
</reference>
<name>A0A7E4ZY72_PANRE</name>
<dbReference type="AlphaFoldDB" id="A0A7E4ZY72"/>
<sequence>MESKSSTGSTSSSESFDWSSNASWRTHFDDSYSFENNSVDSLEARSVKRSLSQLSVLTAEPIDYDCTLGEVDFKPSEFSESQCSCGRSSTNSAAAVPVKQLVPGTPEAMNFGDAGFKNRGKINDKRDPSSFYHALDMNEGPVNFAPRGVHIQSQYHVPDMYDYPATMYSNLNVGKKVNFEMANESAVHEVKSEYFMDV</sequence>
<evidence type="ECO:0000256" key="1">
    <source>
        <dbReference type="SAM" id="MobiDB-lite"/>
    </source>
</evidence>
<dbReference type="Proteomes" id="UP000492821">
    <property type="component" value="Unassembled WGS sequence"/>
</dbReference>
<feature type="region of interest" description="Disordered" evidence="1">
    <location>
        <begin position="1"/>
        <end position="20"/>
    </location>
</feature>
<evidence type="ECO:0000313" key="3">
    <source>
        <dbReference type="WBParaSite" id="Pan_g2573.t1"/>
    </source>
</evidence>
<organism evidence="2 3">
    <name type="scientific">Panagrellus redivivus</name>
    <name type="common">Microworm</name>
    <dbReference type="NCBI Taxonomy" id="6233"/>
    <lineage>
        <taxon>Eukaryota</taxon>
        <taxon>Metazoa</taxon>
        <taxon>Ecdysozoa</taxon>
        <taxon>Nematoda</taxon>
        <taxon>Chromadorea</taxon>
        <taxon>Rhabditida</taxon>
        <taxon>Tylenchina</taxon>
        <taxon>Panagrolaimomorpha</taxon>
        <taxon>Panagrolaimoidea</taxon>
        <taxon>Panagrolaimidae</taxon>
        <taxon>Panagrellus</taxon>
    </lineage>
</organism>
<evidence type="ECO:0000313" key="2">
    <source>
        <dbReference type="Proteomes" id="UP000492821"/>
    </source>
</evidence>
<protein>
    <submittedName>
        <fullName evidence="3">Ovule protein</fullName>
    </submittedName>
</protein>
<reference evidence="2" key="1">
    <citation type="journal article" date="2013" name="Genetics">
        <title>The draft genome and transcriptome of Panagrellus redivivus are shaped by the harsh demands of a free-living lifestyle.</title>
        <authorList>
            <person name="Srinivasan J."/>
            <person name="Dillman A.R."/>
            <person name="Macchietto M.G."/>
            <person name="Heikkinen L."/>
            <person name="Lakso M."/>
            <person name="Fracchia K.M."/>
            <person name="Antoshechkin I."/>
            <person name="Mortazavi A."/>
            <person name="Wong G."/>
            <person name="Sternberg P.W."/>
        </authorList>
    </citation>
    <scope>NUCLEOTIDE SEQUENCE [LARGE SCALE GENOMIC DNA]</scope>
    <source>
        <strain evidence="2">MT8872</strain>
    </source>
</reference>